<evidence type="ECO:0000313" key="1">
    <source>
        <dbReference type="EnsemblPlants" id="Bo7g091230.1"/>
    </source>
</evidence>
<dbReference type="EnsemblPlants" id="Bo7g091230.1">
    <property type="protein sequence ID" value="Bo7g091230.1"/>
    <property type="gene ID" value="Bo7g091230"/>
</dbReference>
<reference evidence="1 2" key="1">
    <citation type="journal article" date="2014" name="Genome Biol.">
        <title>Transcriptome and methylome profiling reveals relics of genome dominance in the mesopolyploid Brassica oleracea.</title>
        <authorList>
            <person name="Parkin I.A."/>
            <person name="Koh C."/>
            <person name="Tang H."/>
            <person name="Robinson S.J."/>
            <person name="Kagale S."/>
            <person name="Clarke W.E."/>
            <person name="Town C.D."/>
            <person name="Nixon J."/>
            <person name="Krishnakumar V."/>
            <person name="Bidwell S.L."/>
            <person name="Denoeud F."/>
            <person name="Belcram H."/>
            <person name="Links M.G."/>
            <person name="Just J."/>
            <person name="Clarke C."/>
            <person name="Bender T."/>
            <person name="Huebert T."/>
            <person name="Mason A.S."/>
            <person name="Pires J.C."/>
            <person name="Barker G."/>
            <person name="Moore J."/>
            <person name="Walley P.G."/>
            <person name="Manoli S."/>
            <person name="Batley J."/>
            <person name="Edwards D."/>
            <person name="Nelson M.N."/>
            <person name="Wang X."/>
            <person name="Paterson A.H."/>
            <person name="King G."/>
            <person name="Bancroft I."/>
            <person name="Chalhoub B."/>
            <person name="Sharpe A.G."/>
        </authorList>
    </citation>
    <scope>NUCLEOTIDE SEQUENCE</scope>
    <source>
        <strain evidence="1 2">cv. TO1000</strain>
    </source>
</reference>
<dbReference type="eggNOG" id="KOG1075">
    <property type="taxonomic scope" value="Eukaryota"/>
</dbReference>
<keyword evidence="2" id="KW-1185">Reference proteome</keyword>
<protein>
    <recommendedName>
        <fullName evidence="3">Reverse transcriptase zinc-binding domain-containing protein</fullName>
    </recommendedName>
</protein>
<evidence type="ECO:0000313" key="2">
    <source>
        <dbReference type="Proteomes" id="UP000032141"/>
    </source>
</evidence>
<accession>A0A0D3DC20</accession>
<dbReference type="Gramene" id="Bo7g091230.1">
    <property type="protein sequence ID" value="Bo7g091230.1"/>
    <property type="gene ID" value="Bo7g091230"/>
</dbReference>
<dbReference type="Proteomes" id="UP000032141">
    <property type="component" value="Chromosome C7"/>
</dbReference>
<reference evidence="1" key="2">
    <citation type="submission" date="2015-03" db="UniProtKB">
        <authorList>
            <consortium name="EnsemblPlants"/>
        </authorList>
    </citation>
    <scope>IDENTIFICATION</scope>
</reference>
<name>A0A0D3DC20_BRAOL</name>
<dbReference type="AlphaFoldDB" id="A0A0D3DC20"/>
<sequence>MQQWNNSINTTFMLCNDAPESCAHLFFGCRYSGMIWRNLVEGLMGDEFNVDWSELIAIVSKSWLTPIKTFILRYTLQTTLYTIWWERNARIHREKPRDMKSLTKIVDKNVRLKLLSLKGRGNHYEEGLITWLGDNKTHKQK</sequence>
<dbReference type="HOGENOM" id="CLU_000680_19_1_1"/>
<organism evidence="1 2">
    <name type="scientific">Brassica oleracea var. oleracea</name>
    <dbReference type="NCBI Taxonomy" id="109376"/>
    <lineage>
        <taxon>Eukaryota</taxon>
        <taxon>Viridiplantae</taxon>
        <taxon>Streptophyta</taxon>
        <taxon>Embryophyta</taxon>
        <taxon>Tracheophyta</taxon>
        <taxon>Spermatophyta</taxon>
        <taxon>Magnoliopsida</taxon>
        <taxon>eudicotyledons</taxon>
        <taxon>Gunneridae</taxon>
        <taxon>Pentapetalae</taxon>
        <taxon>rosids</taxon>
        <taxon>malvids</taxon>
        <taxon>Brassicales</taxon>
        <taxon>Brassicaceae</taxon>
        <taxon>Brassiceae</taxon>
        <taxon>Brassica</taxon>
    </lineage>
</organism>
<proteinExistence type="predicted"/>
<evidence type="ECO:0008006" key="3">
    <source>
        <dbReference type="Google" id="ProtNLM"/>
    </source>
</evidence>